<proteinExistence type="predicted"/>
<sequence length="58" mass="6899">MNDGQPIPIRNDRDFFDIQKKVWGKVKAHIHGCYSVEELEKFNKWLKSDRPVEECPIL</sequence>
<organism evidence="1 2">
    <name type="scientific">Candidatus Cryptobacteroides avistercoris</name>
    <dbReference type="NCBI Taxonomy" id="2840758"/>
    <lineage>
        <taxon>Bacteria</taxon>
        <taxon>Pseudomonadati</taxon>
        <taxon>Bacteroidota</taxon>
        <taxon>Bacteroidia</taxon>
        <taxon>Bacteroidales</taxon>
        <taxon>Candidatus Cryptobacteroides</taxon>
    </lineage>
</organism>
<accession>A0A9D9IYA0</accession>
<dbReference type="Proteomes" id="UP000823769">
    <property type="component" value="Unassembled WGS sequence"/>
</dbReference>
<protein>
    <submittedName>
        <fullName evidence="1">Uncharacterized protein</fullName>
    </submittedName>
</protein>
<dbReference type="AlphaFoldDB" id="A0A9D9IYA0"/>
<dbReference type="EMBL" id="JADILW010000066">
    <property type="protein sequence ID" value="MBO8480339.1"/>
    <property type="molecule type" value="Genomic_DNA"/>
</dbReference>
<evidence type="ECO:0000313" key="1">
    <source>
        <dbReference type="EMBL" id="MBO8480339.1"/>
    </source>
</evidence>
<reference evidence="1" key="2">
    <citation type="journal article" date="2021" name="PeerJ">
        <title>Extensive microbial diversity within the chicken gut microbiome revealed by metagenomics and culture.</title>
        <authorList>
            <person name="Gilroy R."/>
            <person name="Ravi A."/>
            <person name="Getino M."/>
            <person name="Pursley I."/>
            <person name="Horton D.L."/>
            <person name="Alikhan N.F."/>
            <person name="Baker D."/>
            <person name="Gharbi K."/>
            <person name="Hall N."/>
            <person name="Watson M."/>
            <person name="Adriaenssens E.M."/>
            <person name="Foster-Nyarko E."/>
            <person name="Jarju S."/>
            <person name="Secka A."/>
            <person name="Antonio M."/>
            <person name="Oren A."/>
            <person name="Chaudhuri R.R."/>
            <person name="La Ragione R."/>
            <person name="Hildebrand F."/>
            <person name="Pallen M.J."/>
        </authorList>
    </citation>
    <scope>NUCLEOTIDE SEQUENCE</scope>
    <source>
        <strain evidence="1">B3-1481</strain>
    </source>
</reference>
<evidence type="ECO:0000313" key="2">
    <source>
        <dbReference type="Proteomes" id="UP000823769"/>
    </source>
</evidence>
<reference evidence="1" key="1">
    <citation type="submission" date="2020-10" db="EMBL/GenBank/DDBJ databases">
        <authorList>
            <person name="Gilroy R."/>
        </authorList>
    </citation>
    <scope>NUCLEOTIDE SEQUENCE</scope>
    <source>
        <strain evidence="1">B3-1481</strain>
    </source>
</reference>
<comment type="caution">
    <text evidence="1">The sequence shown here is derived from an EMBL/GenBank/DDBJ whole genome shotgun (WGS) entry which is preliminary data.</text>
</comment>
<name>A0A9D9IYA0_9BACT</name>
<gene>
    <name evidence="1" type="ORF">IAB76_04415</name>
</gene>